<dbReference type="GO" id="GO:0045454">
    <property type="term" value="P:cell redox homeostasis"/>
    <property type="evidence" value="ECO:0007669"/>
    <property type="project" value="TreeGrafter"/>
</dbReference>
<reference evidence="10" key="1">
    <citation type="submission" date="2021-01" db="EMBL/GenBank/DDBJ databases">
        <title>Adiantum capillus-veneris genome.</title>
        <authorList>
            <person name="Fang Y."/>
            <person name="Liao Q."/>
        </authorList>
    </citation>
    <scope>NUCLEOTIDE SEQUENCE</scope>
    <source>
        <strain evidence="10">H3</strain>
        <tissue evidence="10">Leaf</tissue>
    </source>
</reference>
<feature type="domain" description="Thioredoxin" evidence="9">
    <location>
        <begin position="26"/>
        <end position="191"/>
    </location>
</feature>
<dbReference type="Gene3D" id="3.40.30.10">
    <property type="entry name" value="Glutaredoxin"/>
    <property type="match status" value="1"/>
</dbReference>
<dbReference type="PANTHER" id="PTHR10430">
    <property type="entry name" value="PEROXIREDOXIN"/>
    <property type="match status" value="1"/>
</dbReference>
<dbReference type="EC" id="1.11.1.25" evidence="3 8"/>
<sequence length="191" mass="21227">MLRSATRLGRSAPSLLSFARSYAAVGSRIDSDPTVHLQKARTWDEGVSSNFATTPLHEIFQGKKVVIFGLPGAFTGVCTAQHVPSFAKYADQFKKDKGVDSIICVAVNDPYVMNGWAEKLQCKGKLDFYGDFDSKFHKHVQLDLDLSSGLLGHRSHRWAAYVENGIIKQLNVEKVPSEFKVSDAKTLYEQM</sequence>
<dbReference type="InterPro" id="IPR013740">
    <property type="entry name" value="Redoxin"/>
</dbReference>
<dbReference type="Pfam" id="PF08534">
    <property type="entry name" value="Redoxin"/>
    <property type="match status" value="1"/>
</dbReference>
<evidence type="ECO:0000256" key="6">
    <source>
        <dbReference type="ARBA" id="ARBA00023002"/>
    </source>
</evidence>
<keyword evidence="8" id="KW-0676">Redox-active center</keyword>
<protein>
    <recommendedName>
        <fullName evidence="3 8">Glutaredoxin-dependent peroxiredoxin</fullName>
        <ecNumber evidence="3 8">1.11.1.25</ecNumber>
    </recommendedName>
</protein>
<evidence type="ECO:0000259" key="9">
    <source>
        <dbReference type="PROSITE" id="PS51352"/>
    </source>
</evidence>
<dbReference type="AlphaFoldDB" id="A0A9D4UH53"/>
<evidence type="ECO:0000256" key="4">
    <source>
        <dbReference type="ARBA" id="ARBA00022559"/>
    </source>
</evidence>
<comment type="caution">
    <text evidence="10">The sequence shown here is derived from an EMBL/GenBank/DDBJ whole genome shotgun (WGS) entry which is preliminary data.</text>
</comment>
<keyword evidence="6 8" id="KW-0560">Oxidoreductase</keyword>
<comment type="catalytic activity">
    <reaction evidence="1">
        <text>[glutaredoxin]-dithiol + a hydroperoxide = [glutaredoxin]-disulfide + an alcohol + H2O</text>
        <dbReference type="Rhea" id="RHEA:62624"/>
        <dbReference type="Rhea" id="RHEA-COMP:10729"/>
        <dbReference type="Rhea" id="RHEA-COMP:10730"/>
        <dbReference type="ChEBI" id="CHEBI:15377"/>
        <dbReference type="ChEBI" id="CHEBI:29950"/>
        <dbReference type="ChEBI" id="CHEBI:30879"/>
        <dbReference type="ChEBI" id="CHEBI:35924"/>
        <dbReference type="ChEBI" id="CHEBI:50058"/>
        <dbReference type="EC" id="1.11.1.25"/>
    </reaction>
</comment>
<dbReference type="OrthoDB" id="1882547at2759"/>
<evidence type="ECO:0000256" key="3">
    <source>
        <dbReference type="ARBA" id="ARBA00013016"/>
    </source>
</evidence>
<evidence type="ECO:0000256" key="1">
    <source>
        <dbReference type="ARBA" id="ARBA00001711"/>
    </source>
</evidence>
<evidence type="ECO:0000256" key="5">
    <source>
        <dbReference type="ARBA" id="ARBA00022862"/>
    </source>
</evidence>
<keyword evidence="4 8" id="KW-0575">Peroxidase</keyword>
<dbReference type="PANTHER" id="PTHR10430:SF34">
    <property type="entry name" value="PEROXIREDOXIN-2F, MITOCHONDRIAL"/>
    <property type="match status" value="1"/>
</dbReference>
<organism evidence="10 11">
    <name type="scientific">Adiantum capillus-veneris</name>
    <name type="common">Maidenhair fern</name>
    <dbReference type="NCBI Taxonomy" id="13818"/>
    <lineage>
        <taxon>Eukaryota</taxon>
        <taxon>Viridiplantae</taxon>
        <taxon>Streptophyta</taxon>
        <taxon>Embryophyta</taxon>
        <taxon>Tracheophyta</taxon>
        <taxon>Polypodiopsida</taxon>
        <taxon>Polypodiidae</taxon>
        <taxon>Polypodiales</taxon>
        <taxon>Pteridineae</taxon>
        <taxon>Pteridaceae</taxon>
        <taxon>Vittarioideae</taxon>
        <taxon>Adiantum</taxon>
    </lineage>
</organism>
<gene>
    <name evidence="10" type="ORF">GOP47_0018349</name>
</gene>
<comment type="similarity">
    <text evidence="2 8">Belongs to the peroxiredoxin family. Prx5 subfamily.</text>
</comment>
<dbReference type="GO" id="GO:0008379">
    <property type="term" value="F:thioredoxin peroxidase activity"/>
    <property type="evidence" value="ECO:0007669"/>
    <property type="project" value="InterPro"/>
</dbReference>
<dbReference type="InterPro" id="IPR013766">
    <property type="entry name" value="Thioredoxin_domain"/>
</dbReference>
<dbReference type="InterPro" id="IPR036249">
    <property type="entry name" value="Thioredoxin-like_sf"/>
</dbReference>
<dbReference type="Proteomes" id="UP000886520">
    <property type="component" value="Chromosome 17"/>
</dbReference>
<dbReference type="InterPro" id="IPR037944">
    <property type="entry name" value="PRX5-like"/>
</dbReference>
<comment type="function">
    <text evidence="8">Thiol-specific peroxidase that catalyzes the reduction of hydrogen peroxide and organic hydroperoxides to water and alcohols, respectively. Plays a role in cell protection against oxidative stress by detoxifying peroxides.</text>
</comment>
<proteinExistence type="inferred from homology"/>
<keyword evidence="5 8" id="KW-0049">Antioxidant</keyword>
<evidence type="ECO:0000313" key="11">
    <source>
        <dbReference type="Proteomes" id="UP000886520"/>
    </source>
</evidence>
<dbReference type="PROSITE" id="PS51352">
    <property type="entry name" value="THIOREDOXIN_2"/>
    <property type="match status" value="1"/>
</dbReference>
<dbReference type="GO" id="GO:0005739">
    <property type="term" value="C:mitochondrion"/>
    <property type="evidence" value="ECO:0007669"/>
    <property type="project" value="TreeGrafter"/>
</dbReference>
<name>A0A9D4UH53_ADICA</name>
<dbReference type="EMBL" id="JABFUD020000017">
    <property type="protein sequence ID" value="KAI5067821.1"/>
    <property type="molecule type" value="Genomic_DNA"/>
</dbReference>
<evidence type="ECO:0000313" key="10">
    <source>
        <dbReference type="EMBL" id="KAI5067821.1"/>
    </source>
</evidence>
<evidence type="ECO:0000256" key="7">
    <source>
        <dbReference type="PIRSR" id="PIRSR637944-1"/>
    </source>
</evidence>
<dbReference type="SUPFAM" id="SSF52833">
    <property type="entry name" value="Thioredoxin-like"/>
    <property type="match status" value="1"/>
</dbReference>
<evidence type="ECO:0000256" key="8">
    <source>
        <dbReference type="RuleBase" id="RU366011"/>
    </source>
</evidence>
<feature type="active site" description="Cysteine sulfenic acid (-SOH) intermediate" evidence="7">
    <location>
        <position position="78"/>
    </location>
</feature>
<evidence type="ECO:0000256" key="2">
    <source>
        <dbReference type="ARBA" id="ARBA00010505"/>
    </source>
</evidence>
<dbReference type="CDD" id="cd03013">
    <property type="entry name" value="PRX5_like"/>
    <property type="match status" value="1"/>
</dbReference>
<dbReference type="GO" id="GO:0042744">
    <property type="term" value="P:hydrogen peroxide catabolic process"/>
    <property type="evidence" value="ECO:0007669"/>
    <property type="project" value="TreeGrafter"/>
</dbReference>
<keyword evidence="11" id="KW-1185">Reference proteome</keyword>
<accession>A0A9D4UH53</accession>
<dbReference type="GO" id="GO:0034599">
    <property type="term" value="P:cellular response to oxidative stress"/>
    <property type="evidence" value="ECO:0007669"/>
    <property type="project" value="InterPro"/>
</dbReference>